<dbReference type="GO" id="GO:0003682">
    <property type="term" value="F:chromatin binding"/>
    <property type="evidence" value="ECO:0007669"/>
    <property type="project" value="InterPro"/>
</dbReference>
<dbReference type="Pfam" id="PF16719">
    <property type="entry name" value="SAWADEE"/>
    <property type="match status" value="1"/>
</dbReference>
<evidence type="ECO:0000259" key="1">
    <source>
        <dbReference type="Pfam" id="PF16719"/>
    </source>
</evidence>
<dbReference type="PANTHER" id="PTHR36384:SF1">
    <property type="entry name" value="SAWADEE PROTEIN"/>
    <property type="match status" value="1"/>
</dbReference>
<proteinExistence type="predicted"/>
<dbReference type="OrthoDB" id="1866990at2759"/>
<comment type="caution">
    <text evidence="2">The sequence shown here is derived from an EMBL/GenBank/DDBJ whole genome shotgun (WGS) entry which is preliminary data.</text>
</comment>
<feature type="domain" description="SAWADEE" evidence="1">
    <location>
        <begin position="5"/>
        <end position="144"/>
    </location>
</feature>
<accession>A0A6A1V7I7</accession>
<name>A0A6A1V7I7_9ROSI</name>
<reference evidence="2 3" key="1">
    <citation type="journal article" date="2019" name="Plant Biotechnol. J.">
        <title>The red bayberry genome and genetic basis of sex determination.</title>
        <authorList>
            <person name="Jia H.M."/>
            <person name="Jia H.J."/>
            <person name="Cai Q.L."/>
            <person name="Wang Y."/>
            <person name="Zhao H.B."/>
            <person name="Yang W.F."/>
            <person name="Wang G.Y."/>
            <person name="Li Y.H."/>
            <person name="Zhan D.L."/>
            <person name="Shen Y.T."/>
            <person name="Niu Q.F."/>
            <person name="Chang L."/>
            <person name="Qiu J."/>
            <person name="Zhao L."/>
            <person name="Xie H.B."/>
            <person name="Fu W.Y."/>
            <person name="Jin J."/>
            <person name="Li X.W."/>
            <person name="Jiao Y."/>
            <person name="Zhou C.C."/>
            <person name="Tu T."/>
            <person name="Chai C.Y."/>
            <person name="Gao J.L."/>
            <person name="Fan L.J."/>
            <person name="van de Weg E."/>
            <person name="Wang J.Y."/>
            <person name="Gao Z.S."/>
        </authorList>
    </citation>
    <scope>NUCLEOTIDE SEQUENCE [LARGE SCALE GENOMIC DNA]</scope>
    <source>
        <tissue evidence="2">Leaves</tissue>
    </source>
</reference>
<dbReference type="Proteomes" id="UP000516437">
    <property type="component" value="Chromosome 6"/>
</dbReference>
<evidence type="ECO:0000313" key="2">
    <source>
        <dbReference type="EMBL" id="KAB1208713.1"/>
    </source>
</evidence>
<organism evidence="2 3">
    <name type="scientific">Morella rubra</name>
    <name type="common">Chinese bayberry</name>
    <dbReference type="NCBI Taxonomy" id="262757"/>
    <lineage>
        <taxon>Eukaryota</taxon>
        <taxon>Viridiplantae</taxon>
        <taxon>Streptophyta</taxon>
        <taxon>Embryophyta</taxon>
        <taxon>Tracheophyta</taxon>
        <taxon>Spermatophyta</taxon>
        <taxon>Magnoliopsida</taxon>
        <taxon>eudicotyledons</taxon>
        <taxon>Gunneridae</taxon>
        <taxon>Pentapetalae</taxon>
        <taxon>rosids</taxon>
        <taxon>fabids</taxon>
        <taxon>Fagales</taxon>
        <taxon>Myricaceae</taxon>
        <taxon>Morella</taxon>
    </lineage>
</organism>
<gene>
    <name evidence="2" type="ORF">CJ030_MR6G003654</name>
</gene>
<dbReference type="AlphaFoldDB" id="A0A6A1V7I7"/>
<protein>
    <recommendedName>
        <fullName evidence="1">SAWADEE domain-containing protein</fullName>
    </recommendedName>
</protein>
<dbReference type="EMBL" id="RXIC02000024">
    <property type="protein sequence ID" value="KAB1208713.1"/>
    <property type="molecule type" value="Genomic_DNA"/>
</dbReference>
<dbReference type="Gene3D" id="2.30.30.140">
    <property type="match status" value="1"/>
</dbReference>
<keyword evidence="3" id="KW-1185">Reference proteome</keyword>
<dbReference type="InterPro" id="IPR032001">
    <property type="entry name" value="SAWADEE_dom"/>
</dbReference>
<dbReference type="PANTHER" id="PTHR36384">
    <property type="entry name" value="SAWADEE PROTEIN"/>
    <property type="match status" value="1"/>
</dbReference>
<evidence type="ECO:0000313" key="3">
    <source>
        <dbReference type="Proteomes" id="UP000516437"/>
    </source>
</evidence>
<sequence length="224" mass="25460">MSPEQIDFRAEGDDAWYSATVELDGDVLRLKYCDFSEKHDQILKAGDFKSLSEIELFEDRFRPASVQAQDSECSKVLEGDVVCASSTFENDDLRFYDALVDGVEYHEHARKQGEEEECLCTFILYWLHGPKAGNLTATTIGQICQIQPSGQIDPKVASFLKLARERFLVNGSPALISKGNGSPNMQHKKRFLQCLKQTGYFQYEVFYFLSKKKPVFVNLINETT</sequence>